<dbReference type="RefSeq" id="WP_006972510.1">
    <property type="nucleotide sequence ID" value="NZ_ABCS01000032.1"/>
</dbReference>
<evidence type="ECO:0000313" key="3">
    <source>
        <dbReference type="EMBL" id="EDM78291.1"/>
    </source>
</evidence>
<dbReference type="OrthoDB" id="5574393at2"/>
<feature type="signal peptide" evidence="1">
    <location>
        <begin position="1"/>
        <end position="26"/>
    </location>
</feature>
<evidence type="ECO:0000256" key="1">
    <source>
        <dbReference type="SAM" id="SignalP"/>
    </source>
</evidence>
<comment type="caution">
    <text evidence="3">The sequence shown here is derived from an EMBL/GenBank/DDBJ whole genome shotgun (WGS) entry which is preliminary data.</text>
</comment>
<dbReference type="EMBL" id="ABCS01000032">
    <property type="protein sequence ID" value="EDM78291.1"/>
    <property type="molecule type" value="Genomic_DNA"/>
</dbReference>
<evidence type="ECO:0000259" key="2">
    <source>
        <dbReference type="Pfam" id="PF14086"/>
    </source>
</evidence>
<feature type="domain" description="DUF4266" evidence="2">
    <location>
        <begin position="28"/>
        <end position="76"/>
    </location>
</feature>
<keyword evidence="4" id="KW-1185">Reference proteome</keyword>
<dbReference type="AlphaFoldDB" id="A6G715"/>
<keyword evidence="1" id="KW-0732">Signal</keyword>
<dbReference type="Proteomes" id="UP000005801">
    <property type="component" value="Unassembled WGS sequence"/>
</dbReference>
<proteinExistence type="predicted"/>
<name>A6G715_9BACT</name>
<reference evidence="3 4" key="1">
    <citation type="submission" date="2007-06" db="EMBL/GenBank/DDBJ databases">
        <authorList>
            <person name="Shimkets L."/>
            <person name="Ferriera S."/>
            <person name="Johnson J."/>
            <person name="Kravitz S."/>
            <person name="Beeson K."/>
            <person name="Sutton G."/>
            <person name="Rogers Y.-H."/>
            <person name="Friedman R."/>
            <person name="Frazier M."/>
            <person name="Venter J.C."/>
        </authorList>
    </citation>
    <scope>NUCLEOTIDE SEQUENCE [LARGE SCALE GENOMIC DNA]</scope>
    <source>
        <strain evidence="3 4">SIR-1</strain>
    </source>
</reference>
<sequence>MRATCLARPLALVTVVFLGVAPSACVTVSPHERGVLAQPEMDPAGDGLEETFHSHIESAREAGFGGHGASGGGCGCG</sequence>
<gene>
    <name evidence="3" type="ORF">PPSIR1_08931</name>
</gene>
<protein>
    <recommendedName>
        <fullName evidence="2">DUF4266 domain-containing protein</fullName>
    </recommendedName>
</protein>
<feature type="chain" id="PRO_5002697163" description="DUF4266 domain-containing protein" evidence="1">
    <location>
        <begin position="27"/>
        <end position="77"/>
    </location>
</feature>
<dbReference type="Pfam" id="PF14086">
    <property type="entry name" value="DUF4266"/>
    <property type="match status" value="1"/>
</dbReference>
<organism evidence="3 4">
    <name type="scientific">Plesiocystis pacifica SIR-1</name>
    <dbReference type="NCBI Taxonomy" id="391625"/>
    <lineage>
        <taxon>Bacteria</taxon>
        <taxon>Pseudomonadati</taxon>
        <taxon>Myxococcota</taxon>
        <taxon>Polyangia</taxon>
        <taxon>Nannocystales</taxon>
        <taxon>Nannocystaceae</taxon>
        <taxon>Plesiocystis</taxon>
    </lineage>
</organism>
<accession>A6G715</accession>
<evidence type="ECO:0000313" key="4">
    <source>
        <dbReference type="Proteomes" id="UP000005801"/>
    </source>
</evidence>
<dbReference type="InterPro" id="IPR025362">
    <property type="entry name" value="DUF4266"/>
</dbReference>
<dbReference type="STRING" id="391625.PPSIR1_08931"/>